<evidence type="ECO:0000313" key="2">
    <source>
        <dbReference type="Proteomes" id="UP000789831"/>
    </source>
</evidence>
<gene>
    <name evidence="1" type="ORF">AGERDE_LOCUS1673</name>
</gene>
<dbReference type="EMBL" id="CAJVPL010000120">
    <property type="protein sequence ID" value="CAG8450064.1"/>
    <property type="molecule type" value="Genomic_DNA"/>
</dbReference>
<proteinExistence type="predicted"/>
<dbReference type="AlphaFoldDB" id="A0A9N8VAW9"/>
<evidence type="ECO:0000313" key="1">
    <source>
        <dbReference type="EMBL" id="CAG8450064.1"/>
    </source>
</evidence>
<protein>
    <submittedName>
        <fullName evidence="1">3261_t:CDS:1</fullName>
    </submittedName>
</protein>
<dbReference type="Proteomes" id="UP000789831">
    <property type="component" value="Unassembled WGS sequence"/>
</dbReference>
<keyword evidence="2" id="KW-1185">Reference proteome</keyword>
<sequence>MQRINGFYDTLTDTILTGKIKQHGEDELANHIATAAAISKSKNLKKQPTIVKAIANLNFGLYMDGESLYILEKNNKTQ</sequence>
<organism evidence="1 2">
    <name type="scientific">Ambispora gerdemannii</name>
    <dbReference type="NCBI Taxonomy" id="144530"/>
    <lineage>
        <taxon>Eukaryota</taxon>
        <taxon>Fungi</taxon>
        <taxon>Fungi incertae sedis</taxon>
        <taxon>Mucoromycota</taxon>
        <taxon>Glomeromycotina</taxon>
        <taxon>Glomeromycetes</taxon>
        <taxon>Archaeosporales</taxon>
        <taxon>Ambisporaceae</taxon>
        <taxon>Ambispora</taxon>
    </lineage>
</organism>
<accession>A0A9N8VAW9</accession>
<name>A0A9N8VAW9_9GLOM</name>
<reference evidence="1" key="1">
    <citation type="submission" date="2021-06" db="EMBL/GenBank/DDBJ databases">
        <authorList>
            <person name="Kallberg Y."/>
            <person name="Tangrot J."/>
            <person name="Rosling A."/>
        </authorList>
    </citation>
    <scope>NUCLEOTIDE SEQUENCE</scope>
    <source>
        <strain evidence="1">MT106</strain>
    </source>
</reference>
<comment type="caution">
    <text evidence="1">The sequence shown here is derived from an EMBL/GenBank/DDBJ whole genome shotgun (WGS) entry which is preliminary data.</text>
</comment>